<dbReference type="InterPro" id="IPR009627">
    <property type="entry name" value="UPF0259"/>
</dbReference>
<sequence>MSISANSLIGDSINFFKNQLSGLSTIVLLATAVSLIIYSLMIPSEQMIGVLVEAQSKLIEAGNSGLQDWVTGLSEQDKSSILRVSFGLILSVTLGSLVLICGVLSYIAGMSRDDEMTGVQAITSSLAKAPSMFLLLVVCSLLIQLGITIIVIPGIILAIGFSLAPAILISESTNPFSAMGKSWKMAYANWRIALPMVLIWMASQMLVSVLLSSIQLNHIMANGISFLINNFIAAFALIYFYRLYMLIGKN</sequence>
<evidence type="ECO:0000313" key="8">
    <source>
        <dbReference type="EMBL" id="OAT55007.1"/>
    </source>
</evidence>
<evidence type="ECO:0000256" key="4">
    <source>
        <dbReference type="ARBA" id="ARBA00022692"/>
    </source>
</evidence>
<comment type="caution">
    <text evidence="8">The sequence shown here is derived from an EMBL/GenBank/DDBJ whole genome shotgun (WGS) entry which is preliminary data.</text>
</comment>
<feature type="transmembrane region" description="Helical" evidence="7">
    <location>
        <begin position="20"/>
        <end position="41"/>
    </location>
</feature>
<keyword evidence="3 7" id="KW-1003">Cell membrane</keyword>
<evidence type="ECO:0000256" key="2">
    <source>
        <dbReference type="ARBA" id="ARBA00005633"/>
    </source>
</evidence>
<feature type="transmembrane region" description="Helical" evidence="7">
    <location>
        <begin position="219"/>
        <end position="241"/>
    </location>
</feature>
<keyword evidence="6 7" id="KW-0472">Membrane</keyword>
<accession>A0A1B7K4C3</accession>
<comment type="similarity">
    <text evidence="2 7">Belongs to the UPF0259 family.</text>
</comment>
<evidence type="ECO:0000256" key="1">
    <source>
        <dbReference type="ARBA" id="ARBA00004429"/>
    </source>
</evidence>
<comment type="subcellular location">
    <subcellularLocation>
        <location evidence="1">Cell inner membrane</location>
        <topology evidence="1">Multi-pass membrane protein</topology>
    </subcellularLocation>
    <subcellularLocation>
        <location evidence="7">Cell membrane</location>
        <topology evidence="7">Multi-pass membrane protein</topology>
    </subcellularLocation>
</comment>
<evidence type="ECO:0000313" key="9">
    <source>
        <dbReference type="Proteomes" id="UP000078224"/>
    </source>
</evidence>
<dbReference type="HAMAP" id="MF_01067">
    <property type="entry name" value="UPF0259"/>
    <property type="match status" value="1"/>
</dbReference>
<evidence type="ECO:0000256" key="5">
    <source>
        <dbReference type="ARBA" id="ARBA00022989"/>
    </source>
</evidence>
<gene>
    <name evidence="8" type="ORF">M998_0157</name>
</gene>
<feature type="transmembrane region" description="Helical" evidence="7">
    <location>
        <begin position="149"/>
        <end position="169"/>
    </location>
</feature>
<reference evidence="8 9" key="1">
    <citation type="submission" date="2016-04" db="EMBL/GenBank/DDBJ databases">
        <title>ATOL: Assembling a taxonomically balanced genome-scale reconstruction of the evolutionary history of the Enterobacteriaceae.</title>
        <authorList>
            <person name="Plunkett G.III."/>
            <person name="Neeno-Eckwall E.C."/>
            <person name="Glasner J.D."/>
            <person name="Perna N.T."/>
        </authorList>
    </citation>
    <scope>NUCLEOTIDE SEQUENCE [LARGE SCALE GENOMIC DNA]</scope>
    <source>
        <strain evidence="8 9">ATCC 35613</strain>
    </source>
</reference>
<dbReference type="OrthoDB" id="6454524at2"/>
<dbReference type="PATRIC" id="fig|1354272.4.peg.163"/>
<dbReference type="Pfam" id="PF06790">
    <property type="entry name" value="UPF0259"/>
    <property type="match status" value="1"/>
</dbReference>
<evidence type="ECO:0000256" key="7">
    <source>
        <dbReference type="HAMAP-Rule" id="MF_01067"/>
    </source>
</evidence>
<name>A0A1B7K4C3_9GAMM</name>
<feature type="transmembrane region" description="Helical" evidence="7">
    <location>
        <begin position="86"/>
        <end position="109"/>
    </location>
</feature>
<keyword evidence="4 7" id="KW-0812">Transmembrane</keyword>
<keyword evidence="5 7" id="KW-1133">Transmembrane helix</keyword>
<evidence type="ECO:0000256" key="6">
    <source>
        <dbReference type="ARBA" id="ARBA00023136"/>
    </source>
</evidence>
<dbReference type="EMBL" id="LXEW01000003">
    <property type="protein sequence ID" value="OAT55007.1"/>
    <property type="molecule type" value="Genomic_DNA"/>
</dbReference>
<organism evidence="8 9">
    <name type="scientific">Providencia heimbachae ATCC 35613</name>
    <dbReference type="NCBI Taxonomy" id="1354272"/>
    <lineage>
        <taxon>Bacteria</taxon>
        <taxon>Pseudomonadati</taxon>
        <taxon>Pseudomonadota</taxon>
        <taxon>Gammaproteobacteria</taxon>
        <taxon>Enterobacterales</taxon>
        <taxon>Morganellaceae</taxon>
        <taxon>Providencia</taxon>
    </lineage>
</organism>
<keyword evidence="9" id="KW-1185">Reference proteome</keyword>
<dbReference type="AlphaFoldDB" id="A0A1B7K4C3"/>
<feature type="transmembrane region" description="Helical" evidence="7">
    <location>
        <begin position="121"/>
        <end position="143"/>
    </location>
</feature>
<dbReference type="Proteomes" id="UP000078224">
    <property type="component" value="Unassembled WGS sequence"/>
</dbReference>
<dbReference type="RefSeq" id="WP_068907121.1">
    <property type="nucleotide sequence ID" value="NZ_LXEW01000003.1"/>
</dbReference>
<protein>
    <recommendedName>
        <fullName evidence="7">UPF0259 membrane protein M998_0157</fullName>
    </recommendedName>
</protein>
<dbReference type="GO" id="GO:0005886">
    <property type="term" value="C:plasma membrane"/>
    <property type="evidence" value="ECO:0007669"/>
    <property type="project" value="UniProtKB-SubCell"/>
</dbReference>
<feature type="transmembrane region" description="Helical" evidence="7">
    <location>
        <begin position="190"/>
        <end position="213"/>
    </location>
</feature>
<proteinExistence type="inferred from homology"/>
<evidence type="ECO:0000256" key="3">
    <source>
        <dbReference type="ARBA" id="ARBA00022475"/>
    </source>
</evidence>